<evidence type="ECO:0008006" key="4">
    <source>
        <dbReference type="Google" id="ProtNLM"/>
    </source>
</evidence>
<organism evidence="2 3">
    <name type="scientific">Solimonas fluminis</name>
    <dbReference type="NCBI Taxonomy" id="2086571"/>
    <lineage>
        <taxon>Bacteria</taxon>
        <taxon>Pseudomonadati</taxon>
        <taxon>Pseudomonadota</taxon>
        <taxon>Gammaproteobacteria</taxon>
        <taxon>Nevskiales</taxon>
        <taxon>Nevskiaceae</taxon>
        <taxon>Solimonas</taxon>
    </lineage>
</organism>
<dbReference type="GO" id="GO:0005509">
    <property type="term" value="F:calcium ion binding"/>
    <property type="evidence" value="ECO:0007669"/>
    <property type="project" value="InterPro"/>
</dbReference>
<dbReference type="InterPro" id="IPR028974">
    <property type="entry name" value="TSP_type-3_rpt"/>
</dbReference>
<accession>A0A2S5TDQ9</accession>
<dbReference type="Gene3D" id="2.40.160.20">
    <property type="match status" value="1"/>
</dbReference>
<keyword evidence="1" id="KW-0732">Signal</keyword>
<dbReference type="OrthoDB" id="9782229at2"/>
<dbReference type="SUPFAM" id="SSF103647">
    <property type="entry name" value="TSP type-3 repeat"/>
    <property type="match status" value="1"/>
</dbReference>
<gene>
    <name evidence="2" type="ORF">C3942_14970</name>
</gene>
<feature type="signal peptide" evidence="1">
    <location>
        <begin position="1"/>
        <end position="19"/>
    </location>
</feature>
<evidence type="ECO:0000256" key="1">
    <source>
        <dbReference type="SAM" id="SignalP"/>
    </source>
</evidence>
<dbReference type="Proteomes" id="UP000238220">
    <property type="component" value="Unassembled WGS sequence"/>
</dbReference>
<sequence length="248" mass="26188">MHMRNAAALAMLVSAPAFAITTQGYDIPYAGVFYGYEIPDSSRDSDGADGLQINIGSSIDWGTNNAIELSLYDAGRKRDVDGGKDYQTAFFVDLVHHYAATNGGIQAVPKFTPYVLGGVGAIQEDVGGDDHMHLGGSVGGGLFFPLPWHGLAVRTEARAQLQLNDKSVDGEDFLIDYRLNVGLQIPLYFLSEGGFTPAPAQECVVTVVDPVTGRKDCAVDSDADGVNDTADQCPNTPAGVAVQANGCQ</sequence>
<dbReference type="AlphaFoldDB" id="A0A2S5TDQ9"/>
<feature type="chain" id="PRO_5015722099" description="Outer membrane protein beta-barrel domain-containing protein" evidence="1">
    <location>
        <begin position="20"/>
        <end position="248"/>
    </location>
</feature>
<dbReference type="InterPro" id="IPR011250">
    <property type="entry name" value="OMP/PagP_B-barrel"/>
</dbReference>
<protein>
    <recommendedName>
        <fullName evidence="4">Outer membrane protein beta-barrel domain-containing protein</fullName>
    </recommendedName>
</protein>
<evidence type="ECO:0000313" key="3">
    <source>
        <dbReference type="Proteomes" id="UP000238220"/>
    </source>
</evidence>
<proteinExistence type="predicted"/>
<keyword evidence="3" id="KW-1185">Reference proteome</keyword>
<name>A0A2S5TDQ9_9GAMM</name>
<reference evidence="2 3" key="1">
    <citation type="submission" date="2018-02" db="EMBL/GenBank/DDBJ databases">
        <title>Genome sequencing of Solimonas sp. HR-BB.</title>
        <authorList>
            <person name="Lee Y."/>
            <person name="Jeon C.O."/>
        </authorList>
    </citation>
    <scope>NUCLEOTIDE SEQUENCE [LARGE SCALE GENOMIC DNA]</scope>
    <source>
        <strain evidence="2 3">HR-BB</strain>
    </source>
</reference>
<dbReference type="EMBL" id="PSNW01000008">
    <property type="protein sequence ID" value="PPE73121.1"/>
    <property type="molecule type" value="Genomic_DNA"/>
</dbReference>
<comment type="caution">
    <text evidence="2">The sequence shown here is derived from an EMBL/GenBank/DDBJ whole genome shotgun (WGS) entry which is preliminary data.</text>
</comment>
<evidence type="ECO:0000313" key="2">
    <source>
        <dbReference type="EMBL" id="PPE73121.1"/>
    </source>
</evidence>
<dbReference type="RefSeq" id="WP_104231160.1">
    <property type="nucleotide sequence ID" value="NZ_PSNW01000008.1"/>
</dbReference>
<dbReference type="SUPFAM" id="SSF56925">
    <property type="entry name" value="OMPA-like"/>
    <property type="match status" value="1"/>
</dbReference>